<dbReference type="Gene3D" id="3.40.50.150">
    <property type="entry name" value="Vaccinia Virus protein VP39"/>
    <property type="match status" value="1"/>
</dbReference>
<gene>
    <name evidence="5" type="ORF">CUJ86_04495</name>
</gene>
<organism evidence="5 6">
    <name type="scientific">Methanofollis fontis</name>
    <dbReference type="NCBI Taxonomy" id="2052832"/>
    <lineage>
        <taxon>Archaea</taxon>
        <taxon>Methanobacteriati</taxon>
        <taxon>Methanobacteriota</taxon>
        <taxon>Stenosarchaea group</taxon>
        <taxon>Methanomicrobia</taxon>
        <taxon>Methanomicrobiales</taxon>
        <taxon>Methanomicrobiaceae</taxon>
        <taxon>Methanofollis</taxon>
    </lineage>
</organism>
<dbReference type="PROSITE" id="PS51684">
    <property type="entry name" value="SAM_MT_TRM5_TYW2"/>
    <property type="match status" value="1"/>
</dbReference>
<dbReference type="Pfam" id="PF02475">
    <property type="entry name" value="TRM5-TYW2_MTfase"/>
    <property type="match status" value="1"/>
</dbReference>
<accession>A0A483CS26</accession>
<dbReference type="GO" id="GO:0030488">
    <property type="term" value="P:tRNA methylation"/>
    <property type="evidence" value="ECO:0007669"/>
    <property type="project" value="TreeGrafter"/>
</dbReference>
<dbReference type="GO" id="GO:0005737">
    <property type="term" value="C:cytoplasm"/>
    <property type="evidence" value="ECO:0007669"/>
    <property type="project" value="TreeGrafter"/>
</dbReference>
<keyword evidence="5" id="KW-0489">Methyltransferase</keyword>
<evidence type="ECO:0000313" key="5">
    <source>
        <dbReference type="EMBL" id="TAJ45021.1"/>
    </source>
</evidence>
<dbReference type="OrthoDB" id="8079at2157"/>
<dbReference type="PANTHER" id="PTHR23245">
    <property type="entry name" value="TRNA METHYLTRANSFERASE"/>
    <property type="match status" value="1"/>
</dbReference>
<evidence type="ECO:0000256" key="2">
    <source>
        <dbReference type="ARBA" id="ARBA00022691"/>
    </source>
</evidence>
<evidence type="ECO:0000313" key="6">
    <source>
        <dbReference type="Proteomes" id="UP000292580"/>
    </source>
</evidence>
<dbReference type="InterPro" id="IPR056743">
    <property type="entry name" value="TRM5-TYW2-like_MTfase"/>
</dbReference>
<name>A0A483CS26_9EURY</name>
<proteinExistence type="predicted"/>
<evidence type="ECO:0000256" key="3">
    <source>
        <dbReference type="ARBA" id="ARBA00022694"/>
    </source>
</evidence>
<evidence type="ECO:0000259" key="4">
    <source>
        <dbReference type="PROSITE" id="PS51684"/>
    </source>
</evidence>
<dbReference type="CDD" id="cd02440">
    <property type="entry name" value="AdoMet_MTases"/>
    <property type="match status" value="1"/>
</dbReference>
<dbReference type="EMBL" id="PGCL01000002">
    <property type="protein sequence ID" value="TAJ45021.1"/>
    <property type="molecule type" value="Genomic_DNA"/>
</dbReference>
<sequence length="289" mass="32445">MRVRRVEKRHLAAAVGEEWVDPDRRPYVDGETAYVPVREGFFCDAEIPERRPYRGRPFQMVGDTAILHGERPTAEEVAAIVAWRRPACVLHLRTIDGVRRIPEAEVLYGEAHPVRHRENGLTYHLNPVEVMYAAGNLEERAHMGRIVRPGERVADMFAGIGYFTLPMAAAGARVHATEINPVSFGYLQENIRANRLSERVEAVCGDCRRHLTGVYERIVMGHFDAPSFLPDALSHAVPGTVIHLHAVGDATAAIWEALEATDYSATVDTRKVKKYGPHIWHVVHDVELL</sequence>
<protein>
    <submittedName>
        <fullName evidence="5">SAM-dependent methyltransferase</fullName>
    </submittedName>
</protein>
<reference evidence="5 6" key="1">
    <citation type="submission" date="2017-11" db="EMBL/GenBank/DDBJ databases">
        <title>Isolation and Characterization of Methanofollis Species from Methane Seep Offshore SW Taiwan.</title>
        <authorList>
            <person name="Teng N.-H."/>
            <person name="Lai M.-C."/>
            <person name="Chen S.-C."/>
        </authorList>
    </citation>
    <scope>NUCLEOTIDE SEQUENCE [LARGE SCALE GENOMIC DNA]</scope>
    <source>
        <strain evidence="5 6">FWC-SCC2</strain>
    </source>
</reference>
<dbReference type="GO" id="GO:0008175">
    <property type="term" value="F:tRNA methyltransferase activity"/>
    <property type="evidence" value="ECO:0007669"/>
    <property type="project" value="TreeGrafter"/>
</dbReference>
<feature type="domain" description="SAM-dependent methyltransferase TRM5/TYW2-type" evidence="4">
    <location>
        <begin position="58"/>
        <end position="289"/>
    </location>
</feature>
<dbReference type="GO" id="GO:0031591">
    <property type="term" value="P:wybutosine biosynthetic process"/>
    <property type="evidence" value="ECO:0007669"/>
    <property type="project" value="TreeGrafter"/>
</dbReference>
<dbReference type="InterPro" id="IPR029063">
    <property type="entry name" value="SAM-dependent_MTases_sf"/>
</dbReference>
<keyword evidence="1 5" id="KW-0808">Transferase</keyword>
<keyword evidence="2" id="KW-0949">S-adenosyl-L-methionine</keyword>
<dbReference type="PANTHER" id="PTHR23245:SF31">
    <property type="entry name" value="TRNA WYBUTOSINE-SYNTHESIZING PROTEIN 3 HOMOLOG"/>
    <property type="match status" value="1"/>
</dbReference>
<dbReference type="InterPro" id="IPR030382">
    <property type="entry name" value="MeTrfase_TRM5/TYW2"/>
</dbReference>
<dbReference type="AlphaFoldDB" id="A0A483CS26"/>
<keyword evidence="3" id="KW-0819">tRNA processing</keyword>
<dbReference type="Proteomes" id="UP000292580">
    <property type="component" value="Unassembled WGS sequence"/>
</dbReference>
<evidence type="ECO:0000256" key="1">
    <source>
        <dbReference type="ARBA" id="ARBA00022679"/>
    </source>
</evidence>
<dbReference type="RefSeq" id="WP_130646834.1">
    <property type="nucleotide sequence ID" value="NZ_PGCL01000002.1"/>
</dbReference>
<keyword evidence="6" id="KW-1185">Reference proteome</keyword>
<comment type="caution">
    <text evidence="5">The sequence shown here is derived from an EMBL/GenBank/DDBJ whole genome shotgun (WGS) entry which is preliminary data.</text>
</comment>
<dbReference type="SUPFAM" id="SSF53335">
    <property type="entry name" value="S-adenosyl-L-methionine-dependent methyltransferases"/>
    <property type="match status" value="1"/>
</dbReference>